<accession>X1E3R1</accession>
<feature type="non-terminal residue" evidence="1">
    <location>
        <position position="219"/>
    </location>
</feature>
<protein>
    <submittedName>
        <fullName evidence="1">Uncharacterized protein</fullName>
    </submittedName>
</protein>
<gene>
    <name evidence="1" type="ORF">S01H4_56605</name>
</gene>
<dbReference type="AlphaFoldDB" id="X1E3R1"/>
<dbReference type="EMBL" id="BART01032817">
    <property type="protein sequence ID" value="GAH15025.1"/>
    <property type="molecule type" value="Genomic_DNA"/>
</dbReference>
<comment type="caution">
    <text evidence="1">The sequence shown here is derived from an EMBL/GenBank/DDBJ whole genome shotgun (WGS) entry which is preliminary data.</text>
</comment>
<sequence>MAIKSPSTYSDWYWKNFVDATALYDETVETAFAPYFRGLFADLPDIAALPAGMRQFIEVLAEPPSAGFGGFALGVGVEMIDETLHAVMNPAMKIMARAINKRAKETWLTGEQANTLFRQGKIEKDYWNLVTESEGFEDIIAKQVYESQQPYPSIPDLILYARYHGNPENTKEIVWDWFDVPVRDFGIWEWLAKQRLTTLQVQTLFKRGKITKDEVQNTL</sequence>
<name>X1E3R1_9ZZZZ</name>
<reference evidence="1" key="1">
    <citation type="journal article" date="2014" name="Front. Microbiol.">
        <title>High frequency of phylogenetically diverse reductive dehalogenase-homologous genes in deep subseafloor sedimentary metagenomes.</title>
        <authorList>
            <person name="Kawai M."/>
            <person name="Futagami T."/>
            <person name="Toyoda A."/>
            <person name="Takaki Y."/>
            <person name="Nishi S."/>
            <person name="Hori S."/>
            <person name="Arai W."/>
            <person name="Tsubouchi T."/>
            <person name="Morono Y."/>
            <person name="Uchiyama I."/>
            <person name="Ito T."/>
            <person name="Fujiyama A."/>
            <person name="Inagaki F."/>
            <person name="Takami H."/>
        </authorList>
    </citation>
    <scope>NUCLEOTIDE SEQUENCE</scope>
    <source>
        <strain evidence="1">Expedition CK06-06</strain>
    </source>
</reference>
<organism evidence="1">
    <name type="scientific">marine sediment metagenome</name>
    <dbReference type="NCBI Taxonomy" id="412755"/>
    <lineage>
        <taxon>unclassified sequences</taxon>
        <taxon>metagenomes</taxon>
        <taxon>ecological metagenomes</taxon>
    </lineage>
</organism>
<evidence type="ECO:0000313" key="1">
    <source>
        <dbReference type="EMBL" id="GAH15025.1"/>
    </source>
</evidence>
<proteinExistence type="predicted"/>